<dbReference type="EMBL" id="JBHSKT010000006">
    <property type="protein sequence ID" value="MFC5271152.1"/>
    <property type="molecule type" value="Genomic_DNA"/>
</dbReference>
<feature type="chain" id="PRO_5047342991" evidence="1">
    <location>
        <begin position="20"/>
        <end position="220"/>
    </location>
</feature>
<protein>
    <submittedName>
        <fullName evidence="3">Porin family protein</fullName>
    </submittedName>
</protein>
<dbReference type="InterPro" id="IPR025665">
    <property type="entry name" value="Beta-barrel_OMP_2"/>
</dbReference>
<feature type="domain" description="Outer membrane protein beta-barrel" evidence="2">
    <location>
        <begin position="18"/>
        <end position="192"/>
    </location>
</feature>
<sequence length="220" mass="23807">MKKLLLGAFLVLSGMAVQAQDIIRPLSVGIRAGANMANILKDGSSSKSIYGVNAGITANYLANKKHAVRTELLYSDKGFEQSEINVKNSLTYLEMPVLYKRSFFCYRKGGNVSERNRKGNFFALVGPQFSVLLNSTAEIQNSALVAEGAATTTDLYAYTRPFDISAVAGVGYCLKNGLSIDARYALGLRNLHGSPHALIPQNATNSTLQLGISYLMPVNF</sequence>
<evidence type="ECO:0000313" key="4">
    <source>
        <dbReference type="Proteomes" id="UP001596161"/>
    </source>
</evidence>
<dbReference type="Pfam" id="PF13568">
    <property type="entry name" value="OMP_b-brl_2"/>
    <property type="match status" value="1"/>
</dbReference>
<feature type="signal peptide" evidence="1">
    <location>
        <begin position="1"/>
        <end position="19"/>
    </location>
</feature>
<keyword evidence="1" id="KW-0732">Signal</keyword>
<evidence type="ECO:0000313" key="3">
    <source>
        <dbReference type="EMBL" id="MFC5271152.1"/>
    </source>
</evidence>
<gene>
    <name evidence="3" type="ORF">ACFPIB_11060</name>
</gene>
<comment type="caution">
    <text evidence="3">The sequence shown here is derived from an EMBL/GenBank/DDBJ whole genome shotgun (WGS) entry which is preliminary data.</text>
</comment>
<evidence type="ECO:0000259" key="2">
    <source>
        <dbReference type="Pfam" id="PF13568"/>
    </source>
</evidence>
<reference evidence="4" key="1">
    <citation type="journal article" date="2019" name="Int. J. Syst. Evol. Microbiol.">
        <title>The Global Catalogue of Microorganisms (GCM) 10K type strain sequencing project: providing services to taxonomists for standard genome sequencing and annotation.</title>
        <authorList>
            <consortium name="The Broad Institute Genomics Platform"/>
            <consortium name="The Broad Institute Genome Sequencing Center for Infectious Disease"/>
            <person name="Wu L."/>
            <person name="Ma J."/>
        </authorList>
    </citation>
    <scope>NUCLEOTIDE SEQUENCE [LARGE SCALE GENOMIC DNA]</scope>
    <source>
        <strain evidence="4">KACC 12602</strain>
    </source>
</reference>
<name>A0ABW0E9T0_9BACT</name>
<evidence type="ECO:0000256" key="1">
    <source>
        <dbReference type="SAM" id="SignalP"/>
    </source>
</evidence>
<dbReference type="RefSeq" id="WP_378017519.1">
    <property type="nucleotide sequence ID" value="NZ_JBHSKT010000006.1"/>
</dbReference>
<organism evidence="3 4">
    <name type="scientific">Adhaeribacter terreus</name>
    <dbReference type="NCBI Taxonomy" id="529703"/>
    <lineage>
        <taxon>Bacteria</taxon>
        <taxon>Pseudomonadati</taxon>
        <taxon>Bacteroidota</taxon>
        <taxon>Cytophagia</taxon>
        <taxon>Cytophagales</taxon>
        <taxon>Hymenobacteraceae</taxon>
        <taxon>Adhaeribacter</taxon>
    </lineage>
</organism>
<dbReference type="Proteomes" id="UP001596161">
    <property type="component" value="Unassembled WGS sequence"/>
</dbReference>
<accession>A0ABW0E9T0</accession>
<proteinExistence type="predicted"/>
<keyword evidence="4" id="KW-1185">Reference proteome</keyword>